<organism evidence="6 7">
    <name type="scientific">Streptomyces ziwulingensis</name>
    <dbReference type="NCBI Taxonomy" id="1045501"/>
    <lineage>
        <taxon>Bacteria</taxon>
        <taxon>Bacillati</taxon>
        <taxon>Actinomycetota</taxon>
        <taxon>Actinomycetes</taxon>
        <taxon>Kitasatosporales</taxon>
        <taxon>Streptomycetaceae</taxon>
        <taxon>Streptomyces</taxon>
    </lineage>
</organism>
<gene>
    <name evidence="6" type="ORF">GCM10023220_31400</name>
</gene>
<protein>
    <submittedName>
        <fullName evidence="6">FAD-binding oxidoreductase</fullName>
    </submittedName>
</protein>
<dbReference type="InterPro" id="IPR016164">
    <property type="entry name" value="FAD-linked_Oxase-like_C"/>
</dbReference>
<evidence type="ECO:0000313" key="7">
    <source>
        <dbReference type="Proteomes" id="UP001501265"/>
    </source>
</evidence>
<evidence type="ECO:0000256" key="1">
    <source>
        <dbReference type="ARBA" id="ARBA00008000"/>
    </source>
</evidence>
<dbReference type="InterPro" id="IPR016166">
    <property type="entry name" value="FAD-bd_PCMH"/>
</dbReference>
<dbReference type="Gene3D" id="3.30.43.10">
    <property type="entry name" value="Uridine Diphospho-n-acetylenolpyruvylglucosamine Reductase, domain 2"/>
    <property type="match status" value="1"/>
</dbReference>
<dbReference type="InterPro" id="IPR016170">
    <property type="entry name" value="Cytok_DH_C_sf"/>
</dbReference>
<proteinExistence type="inferred from homology"/>
<evidence type="ECO:0000256" key="2">
    <source>
        <dbReference type="ARBA" id="ARBA00022630"/>
    </source>
</evidence>
<dbReference type="InterPro" id="IPR016167">
    <property type="entry name" value="FAD-bd_PCMH_sub1"/>
</dbReference>
<dbReference type="PANTHER" id="PTHR11748">
    <property type="entry name" value="D-LACTATE DEHYDROGENASE"/>
    <property type="match status" value="1"/>
</dbReference>
<dbReference type="EMBL" id="BAABIG010000025">
    <property type="protein sequence ID" value="GAA4800610.1"/>
    <property type="molecule type" value="Genomic_DNA"/>
</dbReference>
<comment type="similarity">
    <text evidence="1">Belongs to the FAD-binding oxidoreductase/transferase type 4 family.</text>
</comment>
<reference evidence="7" key="1">
    <citation type="journal article" date="2019" name="Int. J. Syst. Evol. Microbiol.">
        <title>The Global Catalogue of Microorganisms (GCM) 10K type strain sequencing project: providing services to taxonomists for standard genome sequencing and annotation.</title>
        <authorList>
            <consortium name="The Broad Institute Genomics Platform"/>
            <consortium name="The Broad Institute Genome Sequencing Center for Infectious Disease"/>
            <person name="Wu L."/>
            <person name="Ma J."/>
        </authorList>
    </citation>
    <scope>NUCLEOTIDE SEQUENCE [LARGE SCALE GENOMIC DNA]</scope>
    <source>
        <strain evidence="7">JCM 18081</strain>
    </source>
</reference>
<feature type="domain" description="FAD-binding PCMH-type" evidence="5">
    <location>
        <begin position="57"/>
        <end position="242"/>
    </location>
</feature>
<dbReference type="PROSITE" id="PS51387">
    <property type="entry name" value="FAD_PCMH"/>
    <property type="match status" value="1"/>
</dbReference>
<dbReference type="Proteomes" id="UP001501265">
    <property type="component" value="Unassembled WGS sequence"/>
</dbReference>
<dbReference type="InterPro" id="IPR006094">
    <property type="entry name" value="Oxid_FAD_bind_N"/>
</dbReference>
<keyword evidence="2" id="KW-0285">Flavoprotein</keyword>
<dbReference type="SUPFAM" id="SSF56176">
    <property type="entry name" value="FAD-binding/transporter-associated domain-like"/>
    <property type="match status" value="1"/>
</dbReference>
<keyword evidence="3" id="KW-0274">FAD</keyword>
<evidence type="ECO:0000259" key="5">
    <source>
        <dbReference type="PROSITE" id="PS51387"/>
    </source>
</evidence>
<dbReference type="PANTHER" id="PTHR11748:SF111">
    <property type="entry name" value="D-LACTATE DEHYDROGENASE, MITOCHONDRIAL-RELATED"/>
    <property type="match status" value="1"/>
</dbReference>
<dbReference type="Gene3D" id="3.30.465.10">
    <property type="match status" value="1"/>
</dbReference>
<keyword evidence="4" id="KW-0560">Oxidoreductase</keyword>
<evidence type="ECO:0000256" key="4">
    <source>
        <dbReference type="ARBA" id="ARBA00023002"/>
    </source>
</evidence>
<comment type="caution">
    <text evidence="6">The sequence shown here is derived from an EMBL/GenBank/DDBJ whole genome shotgun (WGS) entry which is preliminary data.</text>
</comment>
<sequence length="503" mass="53256">MTVLPESVTGPHASAGASLRAALAEAARVVGADRVTHPGEETAGPPVSPLGPNVSLYRSRAVHGVVRPQTAEEVRRVVALFADGTTGARLHTFSTGGNWGLGSREPAADGAVVLDLSGLDQIRDIDVAQGWAVVEPGVTQARLAHLLAGTERMLNVTVSSAHTSVVGNALDRGVGLRHQRVEDLMGLEVALPDGETVRVGWWPEPSRPTPVYPHGLGPSLVQLFVQSDLGVVTAATVRLLPRPEALRVVRLHFTPGQVEEATAEIRRWVAQGLASGVVKIYNEAAAKAYGGPAGQYLVHVCVDGTARSVAALSAVVTAEAERSGLFSAVSATDAEDPQAANHDIAVRVERAYAGDPDPTDVLFEAKTGRPAARLDEEGGFLFFLPLVPFTGGALARADALIEQVRVETGVRCGATFNTLGADVVDCVITMRFARRGDEADAAHLALDRLYELFATEGFIPYRLDIDHTDWADRLAPDAGARAFARRLKDAVDPRHVIAPGRYA</sequence>
<dbReference type="Gene3D" id="3.40.462.10">
    <property type="entry name" value="FAD-linked oxidases, C-terminal domain"/>
    <property type="match status" value="1"/>
</dbReference>
<name>A0ABP9BU93_9ACTN</name>
<dbReference type="InterPro" id="IPR016169">
    <property type="entry name" value="FAD-bd_PCMH_sub2"/>
</dbReference>
<accession>A0ABP9BU93</accession>
<evidence type="ECO:0000256" key="3">
    <source>
        <dbReference type="ARBA" id="ARBA00022827"/>
    </source>
</evidence>
<evidence type="ECO:0000313" key="6">
    <source>
        <dbReference type="EMBL" id="GAA4800610.1"/>
    </source>
</evidence>
<dbReference type="Pfam" id="PF01565">
    <property type="entry name" value="FAD_binding_4"/>
    <property type="match status" value="1"/>
</dbReference>
<dbReference type="RefSeq" id="WP_345620220.1">
    <property type="nucleotide sequence ID" value="NZ_BAABIG010000025.1"/>
</dbReference>
<keyword evidence="7" id="KW-1185">Reference proteome</keyword>
<dbReference type="InterPro" id="IPR036318">
    <property type="entry name" value="FAD-bd_PCMH-like_sf"/>
</dbReference>
<dbReference type="SUPFAM" id="SSF55103">
    <property type="entry name" value="FAD-linked oxidases, C-terminal domain"/>
    <property type="match status" value="1"/>
</dbReference>